<protein>
    <submittedName>
        <fullName evidence="2">Uncharacterized protein</fullName>
    </submittedName>
</protein>
<evidence type="ECO:0000313" key="2">
    <source>
        <dbReference type="EMBL" id="KAG0283986.1"/>
    </source>
</evidence>
<dbReference type="Proteomes" id="UP000823405">
    <property type="component" value="Unassembled WGS sequence"/>
</dbReference>
<sequence>MDARMDTISQQVHTNTNRIDTLTTVVDTSSRRLDRNNSSQPFSNRDPVHKTNKTNSGNNTTLNTASDNSTRQRANISNIEALAEWMGDVAASVESLEVQAGEQQQRGDTVLGHDGQGLQDEYSLVDDMDSVDQDQSESRSEGALASDSRNPSTIDNIFDDRQLPQQLPQQQQQHSKDQDKNKEEDAMETLDAGWYVPGTEGVVEQSDRLHTETEKGGADDDEISLESLNVCRRPETGMVGLRGPEVILIGENRVDNSPDHSAENKSQSMPKEQDDDDDEEGLQDDVKEDLKGMQQTARVDSVGGSTLAGGAPRTKLFGKNSICGRLFDQVASLYPQLSEAEVRAHPGPFQLPSKMPKTIDGVWDFWFVPEEGRPSIWQLEAYVKKWKATALSTTGGWFFFKGQKIIVESVLQTMSTFPEGSTLEARVLAAKDIVGEEIAAVGSMMKYVKNKM</sequence>
<reference evidence="2" key="1">
    <citation type="journal article" date="2020" name="Fungal Divers.">
        <title>Resolving the Mortierellaceae phylogeny through synthesis of multi-gene phylogenetics and phylogenomics.</title>
        <authorList>
            <person name="Vandepol N."/>
            <person name="Liber J."/>
            <person name="Desiro A."/>
            <person name="Na H."/>
            <person name="Kennedy M."/>
            <person name="Barry K."/>
            <person name="Grigoriev I.V."/>
            <person name="Miller A.N."/>
            <person name="O'Donnell K."/>
            <person name="Stajich J.E."/>
            <person name="Bonito G."/>
        </authorList>
    </citation>
    <scope>NUCLEOTIDE SEQUENCE</scope>
    <source>
        <strain evidence="2">NVP60</strain>
    </source>
</reference>
<proteinExistence type="predicted"/>
<feature type="compositionally biased region" description="Basic and acidic residues" evidence="1">
    <location>
        <begin position="174"/>
        <end position="184"/>
    </location>
</feature>
<dbReference type="AlphaFoldDB" id="A0A9P6QM29"/>
<evidence type="ECO:0000256" key="1">
    <source>
        <dbReference type="SAM" id="MobiDB-lite"/>
    </source>
</evidence>
<feature type="compositionally biased region" description="Low complexity" evidence="1">
    <location>
        <begin position="163"/>
        <end position="173"/>
    </location>
</feature>
<gene>
    <name evidence="2" type="ORF">BGZ97_008331</name>
</gene>
<comment type="caution">
    <text evidence="2">The sequence shown here is derived from an EMBL/GenBank/DDBJ whole genome shotgun (WGS) entry which is preliminary data.</text>
</comment>
<organism evidence="2 3">
    <name type="scientific">Linnemannia gamsii</name>
    <dbReference type="NCBI Taxonomy" id="64522"/>
    <lineage>
        <taxon>Eukaryota</taxon>
        <taxon>Fungi</taxon>
        <taxon>Fungi incertae sedis</taxon>
        <taxon>Mucoromycota</taxon>
        <taxon>Mortierellomycotina</taxon>
        <taxon>Mortierellomycetes</taxon>
        <taxon>Mortierellales</taxon>
        <taxon>Mortierellaceae</taxon>
        <taxon>Linnemannia</taxon>
    </lineage>
</organism>
<feature type="region of interest" description="Disordered" evidence="1">
    <location>
        <begin position="26"/>
        <end position="72"/>
    </location>
</feature>
<feature type="compositionally biased region" description="Basic and acidic residues" evidence="1">
    <location>
        <begin position="205"/>
        <end position="218"/>
    </location>
</feature>
<feature type="compositionally biased region" description="Basic and acidic residues" evidence="1">
    <location>
        <begin position="252"/>
        <end position="263"/>
    </location>
</feature>
<feature type="compositionally biased region" description="Acidic residues" evidence="1">
    <location>
        <begin position="273"/>
        <end position="283"/>
    </location>
</feature>
<feature type="region of interest" description="Disordered" evidence="1">
    <location>
        <begin position="250"/>
        <end position="283"/>
    </location>
</feature>
<accession>A0A9P6QM29</accession>
<name>A0A9P6QM29_9FUNG</name>
<dbReference type="EMBL" id="JAAAIN010003790">
    <property type="protein sequence ID" value="KAG0283986.1"/>
    <property type="molecule type" value="Genomic_DNA"/>
</dbReference>
<feature type="region of interest" description="Disordered" evidence="1">
    <location>
        <begin position="129"/>
        <end position="222"/>
    </location>
</feature>
<feature type="region of interest" description="Disordered" evidence="1">
    <location>
        <begin position="97"/>
        <end position="116"/>
    </location>
</feature>
<evidence type="ECO:0000313" key="3">
    <source>
        <dbReference type="Proteomes" id="UP000823405"/>
    </source>
</evidence>
<keyword evidence="3" id="KW-1185">Reference proteome</keyword>
<feature type="compositionally biased region" description="Low complexity" evidence="1">
    <location>
        <begin position="53"/>
        <end position="64"/>
    </location>
</feature>
<dbReference type="OrthoDB" id="2440071at2759"/>